<dbReference type="InterPro" id="IPR027640">
    <property type="entry name" value="Kinesin-like_fam"/>
</dbReference>
<dbReference type="InterPro" id="IPR027417">
    <property type="entry name" value="P-loop_NTPase"/>
</dbReference>
<comment type="similarity">
    <text evidence="7">Belongs to the TRAFAC class myosin-kinesin ATPase superfamily. Kinesin family.</text>
</comment>
<organism evidence="9 10">
    <name type="scientific">Geodia barretti</name>
    <name type="common">Barrett's horny sponge</name>
    <dbReference type="NCBI Taxonomy" id="519541"/>
    <lineage>
        <taxon>Eukaryota</taxon>
        <taxon>Metazoa</taxon>
        <taxon>Porifera</taxon>
        <taxon>Demospongiae</taxon>
        <taxon>Heteroscleromorpha</taxon>
        <taxon>Tetractinellida</taxon>
        <taxon>Astrophorina</taxon>
        <taxon>Geodiidae</taxon>
        <taxon>Geodia</taxon>
    </lineage>
</organism>
<dbReference type="GO" id="GO:0005856">
    <property type="term" value="C:cytoskeleton"/>
    <property type="evidence" value="ECO:0007669"/>
    <property type="project" value="UniProtKB-SubCell"/>
</dbReference>
<dbReference type="PANTHER" id="PTHR47968:SF75">
    <property type="entry name" value="CENTROMERE-ASSOCIATED PROTEIN E"/>
    <property type="match status" value="1"/>
</dbReference>
<keyword evidence="6" id="KW-0963">Cytoplasm</keyword>
<keyword evidence="10" id="KW-1185">Reference proteome</keyword>
<evidence type="ECO:0000256" key="6">
    <source>
        <dbReference type="ARBA" id="ARBA00023212"/>
    </source>
</evidence>
<dbReference type="Gene3D" id="3.40.850.10">
    <property type="entry name" value="Kinesin motor domain"/>
    <property type="match status" value="1"/>
</dbReference>
<keyword evidence="3" id="KW-0067">ATP-binding</keyword>
<dbReference type="AlphaFoldDB" id="A0AA35RUA1"/>
<name>A0AA35RUA1_GEOBA</name>
<dbReference type="Proteomes" id="UP001174909">
    <property type="component" value="Unassembled WGS sequence"/>
</dbReference>
<dbReference type="SUPFAM" id="SSF52540">
    <property type="entry name" value="P-loop containing nucleoside triphosphate hydrolases"/>
    <property type="match status" value="1"/>
</dbReference>
<evidence type="ECO:0000313" key="9">
    <source>
        <dbReference type="EMBL" id="CAI8016998.1"/>
    </source>
</evidence>
<keyword evidence="6" id="KW-0206">Cytoskeleton</keyword>
<evidence type="ECO:0000256" key="3">
    <source>
        <dbReference type="ARBA" id="ARBA00022840"/>
    </source>
</evidence>
<evidence type="ECO:0000259" key="8">
    <source>
        <dbReference type="PROSITE" id="PS50067"/>
    </source>
</evidence>
<dbReference type="GO" id="GO:0008017">
    <property type="term" value="F:microtubule binding"/>
    <property type="evidence" value="ECO:0007669"/>
    <property type="project" value="InterPro"/>
</dbReference>
<dbReference type="InterPro" id="IPR001752">
    <property type="entry name" value="Kinesin_motor_dom"/>
</dbReference>
<evidence type="ECO:0000256" key="2">
    <source>
        <dbReference type="ARBA" id="ARBA00022741"/>
    </source>
</evidence>
<evidence type="ECO:0000256" key="1">
    <source>
        <dbReference type="ARBA" id="ARBA00004245"/>
    </source>
</evidence>
<dbReference type="GO" id="GO:0007018">
    <property type="term" value="P:microtubule-based movement"/>
    <property type="evidence" value="ECO:0007669"/>
    <property type="project" value="InterPro"/>
</dbReference>
<dbReference type="GO" id="GO:0003777">
    <property type="term" value="F:microtubule motor activity"/>
    <property type="evidence" value="ECO:0007669"/>
    <property type="project" value="InterPro"/>
</dbReference>
<feature type="non-terminal residue" evidence="9">
    <location>
        <position position="1"/>
    </location>
</feature>
<evidence type="ECO:0000256" key="5">
    <source>
        <dbReference type="ARBA" id="ARBA00023175"/>
    </source>
</evidence>
<keyword evidence="2" id="KW-0547">Nucleotide-binding</keyword>
<evidence type="ECO:0000256" key="4">
    <source>
        <dbReference type="ARBA" id="ARBA00023054"/>
    </source>
</evidence>
<dbReference type="InterPro" id="IPR036961">
    <property type="entry name" value="Kinesin_motor_dom_sf"/>
</dbReference>
<dbReference type="PANTHER" id="PTHR47968">
    <property type="entry name" value="CENTROMERE PROTEIN E"/>
    <property type="match status" value="1"/>
</dbReference>
<sequence length="68" mass="7361">TQVISRLSGGKPSLHIPYPDSKLTHILKQSLGGNARTAIICTVTPADLSETELTLKFATSVKRVRTDQ</sequence>
<comment type="caution">
    <text evidence="7">Lacks conserved residue(s) required for the propagation of feature annotation.</text>
</comment>
<dbReference type="PROSITE" id="PS50067">
    <property type="entry name" value="KINESIN_MOTOR_2"/>
    <property type="match status" value="1"/>
</dbReference>
<accession>A0AA35RUA1</accession>
<protein>
    <submittedName>
        <fullName evidence="9">Kinesin-related protein 4</fullName>
    </submittedName>
</protein>
<gene>
    <name evidence="9" type="ORF">GBAR_LOCUS10373</name>
</gene>
<proteinExistence type="inferred from homology"/>
<dbReference type="EMBL" id="CASHTH010001582">
    <property type="protein sequence ID" value="CAI8016998.1"/>
    <property type="molecule type" value="Genomic_DNA"/>
</dbReference>
<evidence type="ECO:0000256" key="7">
    <source>
        <dbReference type="PROSITE-ProRule" id="PRU00283"/>
    </source>
</evidence>
<dbReference type="Pfam" id="PF00225">
    <property type="entry name" value="Kinesin"/>
    <property type="match status" value="1"/>
</dbReference>
<reference evidence="9" key="1">
    <citation type="submission" date="2023-03" db="EMBL/GenBank/DDBJ databases">
        <authorList>
            <person name="Steffen K."/>
            <person name="Cardenas P."/>
        </authorList>
    </citation>
    <scope>NUCLEOTIDE SEQUENCE</scope>
</reference>
<comment type="subcellular location">
    <subcellularLocation>
        <location evidence="1">Cytoplasm</location>
        <location evidence="1">Cytoskeleton</location>
    </subcellularLocation>
</comment>
<dbReference type="GO" id="GO:0005524">
    <property type="term" value="F:ATP binding"/>
    <property type="evidence" value="ECO:0007669"/>
    <property type="project" value="UniProtKB-KW"/>
</dbReference>
<keyword evidence="4" id="KW-0175">Coiled coil</keyword>
<feature type="domain" description="Kinesin motor" evidence="8">
    <location>
        <begin position="1"/>
        <end position="64"/>
    </location>
</feature>
<keyword evidence="5" id="KW-0505">Motor protein</keyword>
<comment type="caution">
    <text evidence="9">The sequence shown here is derived from an EMBL/GenBank/DDBJ whole genome shotgun (WGS) entry which is preliminary data.</text>
</comment>
<evidence type="ECO:0000313" key="10">
    <source>
        <dbReference type="Proteomes" id="UP001174909"/>
    </source>
</evidence>